<comment type="caution">
    <text evidence="1">The sequence shown here is derived from an EMBL/GenBank/DDBJ whole genome shotgun (WGS) entry which is preliminary data.</text>
</comment>
<accession>A0A117UT57</accession>
<dbReference type="PANTHER" id="PTHR38477">
    <property type="entry name" value="HYPOTHETICAL EXPORTED PROTEIN"/>
    <property type="match status" value="1"/>
</dbReference>
<dbReference type="AlphaFoldDB" id="A0A117UT57"/>
<evidence type="ECO:0000313" key="1">
    <source>
        <dbReference type="EMBL" id="KUR70406.1"/>
    </source>
</evidence>
<organism evidence="1 2">
    <name type="scientific">Novosphingobium fuchskuhlense</name>
    <dbReference type="NCBI Taxonomy" id="1117702"/>
    <lineage>
        <taxon>Bacteria</taxon>
        <taxon>Pseudomonadati</taxon>
        <taxon>Pseudomonadota</taxon>
        <taxon>Alphaproteobacteria</taxon>
        <taxon>Sphingomonadales</taxon>
        <taxon>Sphingomonadaceae</taxon>
        <taxon>Novosphingobium</taxon>
    </lineage>
</organism>
<sequence length="230" mass="24208">MTMNRRHFLGALAVSAASLALPRDGLQAQEAELPGGTFWGTVPVAEADAASVQGAPITIARSGILPLIPRALAALDQHGMAIAVRDRIGIVDFSQPSREARFHIVDLVGGTVSAPLLVAHGRGSDPANRGIAEHFSNQVGSDASSRGSFVTGEVYYGKHGRSRRLVGLDPENDRAMERGIVIHAASYVSPAVVAMQGRVGRSQGCFAVNPREITQVLEQLGPGRLLFATS</sequence>
<reference evidence="1 2" key="1">
    <citation type="submission" date="2015-10" db="EMBL/GenBank/DDBJ databases">
        <title>Draft genome sequence of Novosphingobium fuchskuhlense DSM 25065 isolated from a surface water sample of the southwest basin of Lake Grosse Fuchskuhle.</title>
        <authorList>
            <person name="Ruckert C."/>
            <person name="Winkler A."/>
            <person name="Glaeser J."/>
            <person name="Grossart H.-P."/>
            <person name="Kalinowski J."/>
            <person name="Glaeser S."/>
        </authorList>
    </citation>
    <scope>NUCLEOTIDE SEQUENCE [LARGE SCALE GENOMIC DNA]</scope>
    <source>
        <strain evidence="1 2">FNE08-7</strain>
    </source>
</reference>
<protein>
    <submittedName>
        <fullName evidence="1">Twin-arginine translocation pathway signal protein</fullName>
    </submittedName>
</protein>
<dbReference type="Pfam" id="PF13645">
    <property type="entry name" value="YkuD_2"/>
    <property type="match status" value="1"/>
</dbReference>
<evidence type="ECO:0000313" key="2">
    <source>
        <dbReference type="Proteomes" id="UP000058012"/>
    </source>
</evidence>
<dbReference type="OrthoDB" id="9815195at2"/>
<name>A0A117UT57_9SPHN</name>
<dbReference type="InterPro" id="IPR032676">
    <property type="entry name" value="YkuD_2"/>
</dbReference>
<dbReference type="InterPro" id="IPR006311">
    <property type="entry name" value="TAT_signal"/>
</dbReference>
<dbReference type="PROSITE" id="PS51318">
    <property type="entry name" value="TAT"/>
    <property type="match status" value="1"/>
</dbReference>
<gene>
    <name evidence="1" type="ORF">AQZ52_16380</name>
</gene>
<dbReference type="EMBL" id="LLZS01000009">
    <property type="protein sequence ID" value="KUR70406.1"/>
    <property type="molecule type" value="Genomic_DNA"/>
</dbReference>
<keyword evidence="2" id="KW-1185">Reference proteome</keyword>
<proteinExistence type="predicted"/>
<dbReference type="STRING" id="1117702.AQZ52_16380"/>
<dbReference type="PANTHER" id="PTHR38477:SF1">
    <property type="entry name" value="MUREIN L,D-TRANSPEPTIDASE CATALYTIC DOMAIN FAMILY PROTEIN"/>
    <property type="match status" value="1"/>
</dbReference>
<dbReference type="RefSeq" id="WP_067913434.1">
    <property type="nucleotide sequence ID" value="NZ_KQ954246.1"/>
</dbReference>
<dbReference type="Proteomes" id="UP000058012">
    <property type="component" value="Unassembled WGS sequence"/>
</dbReference>